<keyword evidence="2" id="KW-0677">Repeat</keyword>
<dbReference type="PANTHER" id="PTHR24412">
    <property type="entry name" value="KELCH PROTEIN"/>
    <property type="match status" value="1"/>
</dbReference>
<dbReference type="EMBL" id="CAXHTA020000018">
    <property type="protein sequence ID" value="CAL5228173.1"/>
    <property type="molecule type" value="Genomic_DNA"/>
</dbReference>
<accession>A0ABP1GD97</accession>
<keyword evidence="1" id="KW-0880">Kelch repeat</keyword>
<dbReference type="InterPro" id="IPR006652">
    <property type="entry name" value="Kelch_1"/>
</dbReference>
<comment type="caution">
    <text evidence="4">The sequence shown here is derived from an EMBL/GenBank/DDBJ whole genome shotgun (WGS) entry which is preliminary data.</text>
</comment>
<keyword evidence="5" id="KW-1185">Reference proteome</keyword>
<evidence type="ECO:0000256" key="2">
    <source>
        <dbReference type="ARBA" id="ARBA00022737"/>
    </source>
</evidence>
<gene>
    <name evidence="4" type="primary">g11254</name>
    <name evidence="4" type="ORF">VP750_LOCUS10079</name>
</gene>
<dbReference type="InterPro" id="IPR015915">
    <property type="entry name" value="Kelch-typ_b-propeller"/>
</dbReference>
<dbReference type="PANTHER" id="PTHR24412:SF489">
    <property type="entry name" value="RING FINGER DOMAIN AND KELCH REPEAT-CONTAINING PROTEIN DDB_G0271372"/>
    <property type="match status" value="1"/>
</dbReference>
<feature type="region of interest" description="Disordered" evidence="3">
    <location>
        <begin position="1"/>
        <end position="25"/>
    </location>
</feature>
<dbReference type="SUPFAM" id="SSF117281">
    <property type="entry name" value="Kelch motif"/>
    <property type="match status" value="1"/>
</dbReference>
<evidence type="ECO:0000313" key="5">
    <source>
        <dbReference type="Proteomes" id="UP001497392"/>
    </source>
</evidence>
<reference evidence="4 5" key="1">
    <citation type="submission" date="2024-06" db="EMBL/GenBank/DDBJ databases">
        <authorList>
            <person name="Kraege A."/>
            <person name="Thomma B."/>
        </authorList>
    </citation>
    <scope>NUCLEOTIDE SEQUENCE [LARGE SCALE GENOMIC DNA]</scope>
</reference>
<proteinExistence type="predicted"/>
<sequence length="322" mass="35208">MTDRSVRSGPDAPLRSNHAMGAMSPDGRMHALMSESYLLRSENASDNAGMHHYVWDFARGGTSWEARAPLSSITGAGRCEFVHNLMYCFGGSLGAGMPTVNTLNIYDPQTDTWTSGAPMLEELDHSTSVVFDNRIWSTSGRYHVDHKPGTAEASSKAPSSAASLVYDPSRDSWTRVEPLPYRRNAGAAAVLTRPGKRATLLVAGGQIFAGVRAGLIFSMLEEYDFEEDDWFCHATHLPQGLFGAAIGVLDNKVYIVGGADGYHISGTDSVMVIDIEALGEPTPCMYEEISRPDWWTDYRAGNMANYPYAKHFLRDEPAPLTS</sequence>
<evidence type="ECO:0000256" key="3">
    <source>
        <dbReference type="SAM" id="MobiDB-lite"/>
    </source>
</evidence>
<evidence type="ECO:0000256" key="1">
    <source>
        <dbReference type="ARBA" id="ARBA00022441"/>
    </source>
</evidence>
<name>A0ABP1GD97_9CHLO</name>
<dbReference type="Gene3D" id="2.120.10.80">
    <property type="entry name" value="Kelch-type beta propeller"/>
    <property type="match status" value="1"/>
</dbReference>
<dbReference type="SMART" id="SM00612">
    <property type="entry name" value="Kelch"/>
    <property type="match status" value="3"/>
</dbReference>
<protein>
    <submittedName>
        <fullName evidence="4">G11254 protein</fullName>
    </submittedName>
</protein>
<evidence type="ECO:0000313" key="4">
    <source>
        <dbReference type="EMBL" id="CAL5228173.1"/>
    </source>
</evidence>
<dbReference type="Pfam" id="PF01344">
    <property type="entry name" value="Kelch_1"/>
    <property type="match status" value="1"/>
</dbReference>
<dbReference type="Proteomes" id="UP001497392">
    <property type="component" value="Unassembled WGS sequence"/>
</dbReference>
<organism evidence="4 5">
    <name type="scientific">Coccomyxa viridis</name>
    <dbReference type="NCBI Taxonomy" id="1274662"/>
    <lineage>
        <taxon>Eukaryota</taxon>
        <taxon>Viridiplantae</taxon>
        <taxon>Chlorophyta</taxon>
        <taxon>core chlorophytes</taxon>
        <taxon>Trebouxiophyceae</taxon>
        <taxon>Trebouxiophyceae incertae sedis</taxon>
        <taxon>Coccomyxaceae</taxon>
        <taxon>Coccomyxa</taxon>
    </lineage>
</organism>